<protein>
    <submittedName>
        <fullName evidence="2">Uncharacterized protein</fullName>
    </submittedName>
</protein>
<reference evidence="2 3" key="1">
    <citation type="submission" date="2014-09" db="EMBL/GenBank/DDBJ databases">
        <title>Sporocytophaga myxococcoides PG-01 genome sequencing.</title>
        <authorList>
            <person name="Liu L."/>
            <person name="Gao P.J."/>
            <person name="Chen G.J."/>
            <person name="Wang L.S."/>
        </authorList>
    </citation>
    <scope>NUCLEOTIDE SEQUENCE [LARGE SCALE GENOMIC DNA]</scope>
    <source>
        <strain evidence="2 3">PG-01</strain>
    </source>
</reference>
<feature type="region of interest" description="Disordered" evidence="1">
    <location>
        <begin position="134"/>
        <end position="168"/>
    </location>
</feature>
<gene>
    <name evidence="2" type="ORF">MYP_1199</name>
</gene>
<dbReference type="eggNOG" id="ENOG5033BI7">
    <property type="taxonomic scope" value="Bacteria"/>
</dbReference>
<organism evidence="2 3">
    <name type="scientific">Sporocytophaga myxococcoides</name>
    <dbReference type="NCBI Taxonomy" id="153721"/>
    <lineage>
        <taxon>Bacteria</taxon>
        <taxon>Pseudomonadati</taxon>
        <taxon>Bacteroidota</taxon>
        <taxon>Cytophagia</taxon>
        <taxon>Cytophagales</taxon>
        <taxon>Cytophagaceae</taxon>
        <taxon>Sporocytophaga</taxon>
    </lineage>
</organism>
<evidence type="ECO:0000313" key="3">
    <source>
        <dbReference type="Proteomes" id="UP000030185"/>
    </source>
</evidence>
<comment type="caution">
    <text evidence="2">The sequence shown here is derived from an EMBL/GenBank/DDBJ whole genome shotgun (WGS) entry which is preliminary data.</text>
</comment>
<name>A0A098LAJ7_9BACT</name>
<accession>A0A098LAJ7</accession>
<keyword evidence="3" id="KW-1185">Reference proteome</keyword>
<evidence type="ECO:0000256" key="1">
    <source>
        <dbReference type="SAM" id="MobiDB-lite"/>
    </source>
</evidence>
<proteinExistence type="predicted"/>
<sequence>MGKPLTVIINDEDETLHVFDWSMLEKEHDKIISKTSGMIESERSVFLEHNRSDLMDIYDFYLDEDCIEKVENKQWIPFGILGLSSNIDSYAEMDHAGLLLLDVSEDQENPSVVFYLDSEAETIAACLEELEIAETEEDDDDDFEDDDFEEEDFDDEDFEDEEGNEKKY</sequence>
<dbReference type="EMBL" id="BBLT01000002">
    <property type="protein sequence ID" value="GAL83971.1"/>
    <property type="molecule type" value="Genomic_DNA"/>
</dbReference>
<dbReference type="AlphaFoldDB" id="A0A098LAJ7"/>
<evidence type="ECO:0000313" key="2">
    <source>
        <dbReference type="EMBL" id="GAL83971.1"/>
    </source>
</evidence>
<dbReference type="Proteomes" id="UP000030185">
    <property type="component" value="Unassembled WGS sequence"/>
</dbReference>